<name>A0ABP6C0V2_9ACTN</name>
<dbReference type="EMBL" id="BAAATD010000004">
    <property type="protein sequence ID" value="GAA2596823.1"/>
    <property type="molecule type" value="Genomic_DNA"/>
</dbReference>
<evidence type="ECO:0008006" key="3">
    <source>
        <dbReference type="Google" id="ProtNLM"/>
    </source>
</evidence>
<organism evidence="1 2">
    <name type="scientific">Actinomadura fulvescens</name>
    <dbReference type="NCBI Taxonomy" id="46160"/>
    <lineage>
        <taxon>Bacteria</taxon>
        <taxon>Bacillati</taxon>
        <taxon>Actinomycetota</taxon>
        <taxon>Actinomycetes</taxon>
        <taxon>Streptosporangiales</taxon>
        <taxon>Thermomonosporaceae</taxon>
        <taxon>Actinomadura</taxon>
    </lineage>
</organism>
<comment type="caution">
    <text evidence="1">The sequence shown here is derived from an EMBL/GenBank/DDBJ whole genome shotgun (WGS) entry which is preliminary data.</text>
</comment>
<gene>
    <name evidence="1" type="ORF">GCM10010411_32830</name>
</gene>
<proteinExistence type="predicted"/>
<sequence>MSTVGRGLLGGIVGAALITGCTWEPALWESSDRLEADAVHILRDGAERLGGQGARSRTVTDRTAPCASGRSLRTLRAELPLRPGPSPVVLVDQATGVMVGVISDRDYRLAEPPRGKGRHRSFTMTRARPAVTFKVRLEGGAQPRMTLDGVTPCLPD</sequence>
<dbReference type="Proteomes" id="UP001501509">
    <property type="component" value="Unassembled WGS sequence"/>
</dbReference>
<dbReference type="RefSeq" id="WP_344541755.1">
    <property type="nucleotide sequence ID" value="NZ_BAAATD010000004.1"/>
</dbReference>
<keyword evidence="2" id="KW-1185">Reference proteome</keyword>
<protein>
    <recommendedName>
        <fullName evidence="3">Lipoprotein</fullName>
    </recommendedName>
</protein>
<reference evidence="2" key="1">
    <citation type="journal article" date="2019" name="Int. J. Syst. Evol. Microbiol.">
        <title>The Global Catalogue of Microorganisms (GCM) 10K type strain sequencing project: providing services to taxonomists for standard genome sequencing and annotation.</title>
        <authorList>
            <consortium name="The Broad Institute Genomics Platform"/>
            <consortium name="The Broad Institute Genome Sequencing Center for Infectious Disease"/>
            <person name="Wu L."/>
            <person name="Ma J."/>
        </authorList>
    </citation>
    <scope>NUCLEOTIDE SEQUENCE [LARGE SCALE GENOMIC DNA]</scope>
    <source>
        <strain evidence="2">JCM 6833</strain>
    </source>
</reference>
<evidence type="ECO:0000313" key="2">
    <source>
        <dbReference type="Proteomes" id="UP001501509"/>
    </source>
</evidence>
<evidence type="ECO:0000313" key="1">
    <source>
        <dbReference type="EMBL" id="GAA2596823.1"/>
    </source>
</evidence>
<dbReference type="PROSITE" id="PS51257">
    <property type="entry name" value="PROKAR_LIPOPROTEIN"/>
    <property type="match status" value="1"/>
</dbReference>
<accession>A0ABP6C0V2</accession>